<evidence type="ECO:0000259" key="9">
    <source>
        <dbReference type="Pfam" id="PF00561"/>
    </source>
</evidence>
<dbReference type="Gene3D" id="3.40.50.1820">
    <property type="entry name" value="alpha/beta hydrolase"/>
    <property type="match status" value="1"/>
</dbReference>
<evidence type="ECO:0000256" key="2">
    <source>
        <dbReference type="ARBA" id="ARBA00022729"/>
    </source>
</evidence>
<evidence type="ECO:0000256" key="6">
    <source>
        <dbReference type="ARBA" id="ARBA00023180"/>
    </source>
</evidence>
<evidence type="ECO:0000256" key="8">
    <source>
        <dbReference type="PIRSR" id="PIRSR000862-1"/>
    </source>
</evidence>
<dbReference type="InterPro" id="IPR025483">
    <property type="entry name" value="Lipase_euk"/>
</dbReference>
<feature type="active site" description="Charge relay system" evidence="8">
    <location>
        <position position="357"/>
    </location>
</feature>
<reference evidence="10" key="1">
    <citation type="submission" date="2022-01" db="EMBL/GenBank/DDBJ databases">
        <authorList>
            <person name="King R."/>
        </authorList>
    </citation>
    <scope>NUCLEOTIDE SEQUENCE</scope>
</reference>
<keyword evidence="2" id="KW-0732">Signal</keyword>
<feature type="active site" description="Nucleophile" evidence="8">
    <location>
        <position position="187"/>
    </location>
</feature>
<evidence type="ECO:0000256" key="4">
    <source>
        <dbReference type="ARBA" id="ARBA00022963"/>
    </source>
</evidence>
<keyword evidence="11" id="KW-1185">Reference proteome</keyword>
<dbReference type="EMBL" id="OU896716">
    <property type="protein sequence ID" value="CAH1117588.1"/>
    <property type="molecule type" value="Genomic_DNA"/>
</dbReference>
<dbReference type="GO" id="GO:0016788">
    <property type="term" value="F:hydrolase activity, acting on ester bonds"/>
    <property type="evidence" value="ECO:0007669"/>
    <property type="project" value="InterPro"/>
</dbReference>
<dbReference type="GO" id="GO:0016042">
    <property type="term" value="P:lipid catabolic process"/>
    <property type="evidence" value="ECO:0007669"/>
    <property type="project" value="UniProtKB-KW"/>
</dbReference>
<name>A0A9P0DD42_PHACE</name>
<gene>
    <name evidence="10" type="ORF">PHAECO_LOCUS1977</name>
</gene>
<keyword evidence="3 7" id="KW-0378">Hydrolase</keyword>
<dbReference type="AlphaFoldDB" id="A0A9P0DD42"/>
<dbReference type="PIRSF" id="PIRSF000862">
    <property type="entry name" value="Steryl_ester_lip"/>
    <property type="match status" value="1"/>
</dbReference>
<evidence type="ECO:0000256" key="7">
    <source>
        <dbReference type="PIRNR" id="PIRNR000862"/>
    </source>
</evidence>
<organism evidence="10 11">
    <name type="scientific">Phaedon cochleariae</name>
    <name type="common">Mustard beetle</name>
    <dbReference type="NCBI Taxonomy" id="80249"/>
    <lineage>
        <taxon>Eukaryota</taxon>
        <taxon>Metazoa</taxon>
        <taxon>Ecdysozoa</taxon>
        <taxon>Arthropoda</taxon>
        <taxon>Hexapoda</taxon>
        <taxon>Insecta</taxon>
        <taxon>Pterygota</taxon>
        <taxon>Neoptera</taxon>
        <taxon>Endopterygota</taxon>
        <taxon>Coleoptera</taxon>
        <taxon>Polyphaga</taxon>
        <taxon>Cucujiformia</taxon>
        <taxon>Chrysomeloidea</taxon>
        <taxon>Chrysomelidae</taxon>
        <taxon>Chrysomelinae</taxon>
        <taxon>Chrysomelini</taxon>
        <taxon>Phaedon</taxon>
    </lineage>
</organism>
<keyword evidence="5" id="KW-0443">Lipid metabolism</keyword>
<feature type="domain" description="AB hydrolase-1" evidence="9">
    <location>
        <begin position="96"/>
        <end position="375"/>
    </location>
</feature>
<dbReference type="InterPro" id="IPR000073">
    <property type="entry name" value="AB_hydrolase_1"/>
</dbReference>
<dbReference type="PANTHER" id="PTHR11005">
    <property type="entry name" value="LYSOSOMAL ACID LIPASE-RELATED"/>
    <property type="match status" value="1"/>
</dbReference>
<proteinExistence type="inferred from homology"/>
<evidence type="ECO:0000256" key="1">
    <source>
        <dbReference type="ARBA" id="ARBA00010701"/>
    </source>
</evidence>
<evidence type="ECO:0000313" key="11">
    <source>
        <dbReference type="Proteomes" id="UP001153737"/>
    </source>
</evidence>
<dbReference type="SUPFAM" id="SSF53474">
    <property type="entry name" value="alpha/beta-Hydrolases"/>
    <property type="match status" value="1"/>
</dbReference>
<dbReference type="Proteomes" id="UP001153737">
    <property type="component" value="Chromosome 10"/>
</dbReference>
<dbReference type="InterPro" id="IPR029058">
    <property type="entry name" value="AB_hydrolase_fold"/>
</dbReference>
<dbReference type="OrthoDB" id="9974421at2759"/>
<keyword evidence="6" id="KW-0325">Glycoprotein</keyword>
<comment type="similarity">
    <text evidence="1 7">Belongs to the AB hydrolase superfamily. Lipase family.</text>
</comment>
<dbReference type="FunFam" id="3.40.50.1820:FF:000057">
    <property type="entry name" value="Lipase"/>
    <property type="match status" value="1"/>
</dbReference>
<evidence type="ECO:0000313" key="10">
    <source>
        <dbReference type="EMBL" id="CAH1117588.1"/>
    </source>
</evidence>
<reference evidence="10" key="2">
    <citation type="submission" date="2022-10" db="EMBL/GenBank/DDBJ databases">
        <authorList>
            <consortium name="ENA_rothamsted_submissions"/>
            <consortium name="culmorum"/>
            <person name="King R."/>
        </authorList>
    </citation>
    <scope>NUCLEOTIDE SEQUENCE</scope>
</reference>
<keyword evidence="4 7" id="KW-0442">Lipid degradation</keyword>
<accession>A0A9P0DD42</accession>
<evidence type="ECO:0000256" key="5">
    <source>
        <dbReference type="ARBA" id="ARBA00023098"/>
    </source>
</evidence>
<sequence>MYSCHRLVIALITVVYLIFIDSNIVQSIKVCRSISDYSLLNIAKKNCYDDPVTDLNISEIIRSWPGFTAEEHYLTTEDGYKVLVERSYSKITQKTPIIIVHGIAMSALGWVNRGNVSIARLLGELGYDVWMLNYRGTWYSKGHVNLTTNNPEYWKYNVNDLGNYDVRSTVRMVYEQTNRKAIYIGYSMGTTGFFIYSSTFPNEAKKYTKGMIGLAPAINFRGTKSVIRYTSPVWPILKRVIYSLWNGEILPGFSVLLKPLLASSAGIYTIQSVVNLIFGDDYAQMDPLRYPQFVTQLLDTAGVEVWSHYLQIYESGVFQNYDYGEEINLQKYGTSTPPKYDLQKIPVPISLFVGANDWLATPLNAEELYSGIQPSIRCGYHVVPYEKFSHTDFLVAKDLPTLLYKYLFEVIREHDEGRCEATTTRNG</sequence>
<dbReference type="Pfam" id="PF00561">
    <property type="entry name" value="Abhydrolase_1"/>
    <property type="match status" value="1"/>
</dbReference>
<feature type="active site" description="Charge relay system" evidence="8">
    <location>
        <position position="390"/>
    </location>
</feature>
<protein>
    <recommendedName>
        <fullName evidence="7">Lipase</fullName>
    </recommendedName>
</protein>
<evidence type="ECO:0000256" key="3">
    <source>
        <dbReference type="ARBA" id="ARBA00022801"/>
    </source>
</evidence>